<organism evidence="14 15">
    <name type="scientific">Amycolatopsis suaedae</name>
    <dbReference type="NCBI Taxonomy" id="2510978"/>
    <lineage>
        <taxon>Bacteria</taxon>
        <taxon>Bacillati</taxon>
        <taxon>Actinomycetota</taxon>
        <taxon>Actinomycetes</taxon>
        <taxon>Pseudonocardiales</taxon>
        <taxon>Pseudonocardiaceae</taxon>
        <taxon>Amycolatopsis</taxon>
    </lineage>
</organism>
<evidence type="ECO:0000256" key="6">
    <source>
        <dbReference type="ARBA" id="ARBA00022989"/>
    </source>
</evidence>
<evidence type="ECO:0000256" key="7">
    <source>
        <dbReference type="ARBA" id="ARBA00023136"/>
    </source>
</evidence>
<gene>
    <name evidence="14" type="ORF">EWH70_29740</name>
</gene>
<evidence type="ECO:0000259" key="13">
    <source>
        <dbReference type="PROSITE" id="PS50929"/>
    </source>
</evidence>
<name>A0A4Q7J149_9PSEU</name>
<evidence type="ECO:0000256" key="2">
    <source>
        <dbReference type="ARBA" id="ARBA00022448"/>
    </source>
</evidence>
<feature type="transmembrane region" description="Helical" evidence="11">
    <location>
        <begin position="35"/>
        <end position="60"/>
    </location>
</feature>
<accession>A0A4Q7J149</accession>
<keyword evidence="5 14" id="KW-0067">ATP-binding</keyword>
<dbReference type="InterPro" id="IPR017871">
    <property type="entry name" value="ABC_transporter-like_CS"/>
</dbReference>
<comment type="subcellular location">
    <subcellularLocation>
        <location evidence="1">Cell membrane</location>
        <topology evidence="1">Multi-pass membrane protein</topology>
    </subcellularLocation>
</comment>
<dbReference type="FunFam" id="3.40.50.300:FF:000287">
    <property type="entry name" value="Multidrug ABC transporter ATP-binding protein"/>
    <property type="match status" value="1"/>
</dbReference>
<protein>
    <recommendedName>
        <fullName evidence="10">Fatty acid ABC transporter ATP-binding/permease protein</fullName>
    </recommendedName>
</protein>
<keyword evidence="15" id="KW-1185">Reference proteome</keyword>
<dbReference type="CDD" id="cd03254">
    <property type="entry name" value="ABCC_Glucan_exporter_like"/>
    <property type="match status" value="1"/>
</dbReference>
<comment type="similarity">
    <text evidence="9">Belongs to the ABC transporter superfamily. Lipid exporter (TC 3.A.1.106) family.</text>
</comment>
<evidence type="ECO:0000259" key="12">
    <source>
        <dbReference type="PROSITE" id="PS50893"/>
    </source>
</evidence>
<feature type="domain" description="ABC transmembrane type-1" evidence="13">
    <location>
        <begin position="1"/>
        <end position="277"/>
    </location>
</feature>
<reference evidence="14 15" key="1">
    <citation type="submission" date="2019-02" db="EMBL/GenBank/DDBJ databases">
        <title>Draft genome sequence of Amycolatopsis sp. 8-3EHSu isolated from roots of Suaeda maritima.</title>
        <authorList>
            <person name="Duangmal K."/>
            <person name="Chantavorakit T."/>
        </authorList>
    </citation>
    <scope>NUCLEOTIDE SEQUENCE [LARGE SCALE GENOMIC DNA]</scope>
    <source>
        <strain evidence="14 15">8-3EHSu</strain>
    </source>
</reference>
<evidence type="ECO:0000313" key="14">
    <source>
        <dbReference type="EMBL" id="RZQ60312.1"/>
    </source>
</evidence>
<dbReference type="Proteomes" id="UP000292003">
    <property type="component" value="Unassembled WGS sequence"/>
</dbReference>
<keyword evidence="3 11" id="KW-0812">Transmembrane</keyword>
<dbReference type="SUPFAM" id="SSF90123">
    <property type="entry name" value="ABC transporter transmembrane region"/>
    <property type="match status" value="1"/>
</dbReference>
<dbReference type="GO" id="GO:0005524">
    <property type="term" value="F:ATP binding"/>
    <property type="evidence" value="ECO:0007669"/>
    <property type="project" value="UniProtKB-KW"/>
</dbReference>
<dbReference type="InterPro" id="IPR027417">
    <property type="entry name" value="P-loop_NTPase"/>
</dbReference>
<feature type="domain" description="ABC transporter" evidence="12">
    <location>
        <begin position="311"/>
        <end position="544"/>
    </location>
</feature>
<dbReference type="InterPro" id="IPR003593">
    <property type="entry name" value="AAA+_ATPase"/>
</dbReference>
<evidence type="ECO:0000256" key="5">
    <source>
        <dbReference type="ARBA" id="ARBA00022840"/>
    </source>
</evidence>
<dbReference type="GO" id="GO:0016887">
    <property type="term" value="F:ATP hydrolysis activity"/>
    <property type="evidence" value="ECO:0007669"/>
    <property type="project" value="InterPro"/>
</dbReference>
<dbReference type="Pfam" id="PF00005">
    <property type="entry name" value="ABC_tran"/>
    <property type="match status" value="1"/>
</dbReference>
<dbReference type="GO" id="GO:0005886">
    <property type="term" value="C:plasma membrane"/>
    <property type="evidence" value="ECO:0007669"/>
    <property type="project" value="UniProtKB-SubCell"/>
</dbReference>
<evidence type="ECO:0000256" key="11">
    <source>
        <dbReference type="SAM" id="Phobius"/>
    </source>
</evidence>
<dbReference type="PROSITE" id="PS50893">
    <property type="entry name" value="ABC_TRANSPORTER_2"/>
    <property type="match status" value="1"/>
</dbReference>
<dbReference type="InterPro" id="IPR039421">
    <property type="entry name" value="Type_1_exporter"/>
</dbReference>
<dbReference type="PANTHER" id="PTHR24221">
    <property type="entry name" value="ATP-BINDING CASSETTE SUB-FAMILY B"/>
    <property type="match status" value="1"/>
</dbReference>
<proteinExistence type="inferred from homology"/>
<dbReference type="Gene3D" id="1.20.1560.10">
    <property type="entry name" value="ABC transporter type 1, transmembrane domain"/>
    <property type="match status" value="1"/>
</dbReference>
<keyword evidence="7 11" id="KW-0472">Membrane</keyword>
<dbReference type="Gene3D" id="3.40.50.300">
    <property type="entry name" value="P-loop containing nucleotide triphosphate hydrolases"/>
    <property type="match status" value="1"/>
</dbReference>
<dbReference type="PROSITE" id="PS50929">
    <property type="entry name" value="ABC_TM1F"/>
    <property type="match status" value="1"/>
</dbReference>
<dbReference type="InterPro" id="IPR011527">
    <property type="entry name" value="ABC1_TM_dom"/>
</dbReference>
<evidence type="ECO:0000256" key="9">
    <source>
        <dbReference type="ARBA" id="ARBA00061644"/>
    </source>
</evidence>
<dbReference type="InterPro" id="IPR003439">
    <property type="entry name" value="ABC_transporter-like_ATP-bd"/>
</dbReference>
<dbReference type="OrthoDB" id="9806127at2"/>
<comment type="function">
    <text evidence="8">ABC transporter involved in fatty acid import. Transmembrane domains (TMD) form a pore in the membrane and the ATP-binding domain (NBD) is responsible for energy generation.</text>
</comment>
<dbReference type="GO" id="GO:0140359">
    <property type="term" value="F:ABC-type transporter activity"/>
    <property type="evidence" value="ECO:0007669"/>
    <property type="project" value="InterPro"/>
</dbReference>
<dbReference type="Pfam" id="PF00664">
    <property type="entry name" value="ABC_membrane"/>
    <property type="match status" value="1"/>
</dbReference>
<keyword evidence="2" id="KW-0813">Transport</keyword>
<dbReference type="EMBL" id="SFCC01000018">
    <property type="protein sequence ID" value="RZQ60312.1"/>
    <property type="molecule type" value="Genomic_DNA"/>
</dbReference>
<evidence type="ECO:0000313" key="15">
    <source>
        <dbReference type="Proteomes" id="UP000292003"/>
    </source>
</evidence>
<evidence type="ECO:0000256" key="1">
    <source>
        <dbReference type="ARBA" id="ARBA00004651"/>
    </source>
</evidence>
<evidence type="ECO:0000256" key="10">
    <source>
        <dbReference type="ARBA" id="ARBA00071747"/>
    </source>
</evidence>
<dbReference type="CDD" id="cd18547">
    <property type="entry name" value="ABC_6TM_Tm288_like"/>
    <property type="match status" value="1"/>
</dbReference>
<feature type="transmembrane region" description="Helical" evidence="11">
    <location>
        <begin position="125"/>
        <end position="148"/>
    </location>
</feature>
<dbReference type="SUPFAM" id="SSF52540">
    <property type="entry name" value="P-loop containing nucleoside triphosphate hydrolases"/>
    <property type="match status" value="1"/>
</dbReference>
<evidence type="ECO:0000256" key="8">
    <source>
        <dbReference type="ARBA" id="ARBA00055053"/>
    </source>
</evidence>
<dbReference type="AlphaFoldDB" id="A0A4Q7J149"/>
<sequence>MSALAAPAILGRATDLVVAGARGDGVDFGALGDVLVLLLVLYAAGAILTGVQAWLAAVVVRRVVFDLRRDASAKLGRLPLRYFDGHSRGDLMSRLTNDVDTFQQSLQQVVEQFTVRSFTMVGGAVMMFVYSPLLAVLVLCSLPLAGLLTARITRHARARFDEQRTATGALTAHVDESYTAHSLIAAFGRRGRVKREFDRHNDAVRAAGLRGEVAAEAAEPVMYLITNLTYVVVAVVGALRVVAGSLTIGDVQAFALYGGRFGTDVGMTAGIVGDAQAGLAAAGRIFALLDAAEQEPDPPDPPRPSPGRGRVVFDRVSFRYTPDTPLIEDLSLTIEPGRTVALVGSTGAGKTTLANLLMRFYEVDGGRILVDGTDIATLRREDARRLIGLVLQDTWLFHGTIADNIAYGRQGATRAEVEAAARATRVDRFVRTLPDGYDTVLGESAGISAGERQLITVARAFLADPPVLVLDEATSSVDTRSEVHVQRAMKAVRAGRTSFVIAHRLSTIRDADLILVLESGRIVERGTHDELLAAGGRYARLHAAQTTAVLAMP</sequence>
<dbReference type="SMART" id="SM00382">
    <property type="entry name" value="AAA"/>
    <property type="match status" value="1"/>
</dbReference>
<keyword evidence="6 11" id="KW-1133">Transmembrane helix</keyword>
<keyword evidence="4" id="KW-0547">Nucleotide-binding</keyword>
<evidence type="ECO:0000256" key="4">
    <source>
        <dbReference type="ARBA" id="ARBA00022741"/>
    </source>
</evidence>
<dbReference type="PANTHER" id="PTHR24221:SF499">
    <property type="entry name" value="FATTY ACID ABC TRANSPORTER ATP-BINDING_PERMEASE PROTEIN"/>
    <property type="match status" value="1"/>
</dbReference>
<evidence type="ECO:0000256" key="3">
    <source>
        <dbReference type="ARBA" id="ARBA00022692"/>
    </source>
</evidence>
<comment type="caution">
    <text evidence="14">The sequence shown here is derived from an EMBL/GenBank/DDBJ whole genome shotgun (WGS) entry which is preliminary data.</text>
</comment>
<dbReference type="PROSITE" id="PS00211">
    <property type="entry name" value="ABC_TRANSPORTER_1"/>
    <property type="match status" value="1"/>
</dbReference>
<dbReference type="InterPro" id="IPR036640">
    <property type="entry name" value="ABC1_TM_sf"/>
</dbReference>